<dbReference type="OrthoDB" id="250329at2759"/>
<proteinExistence type="inferred from homology"/>
<evidence type="ECO:0000313" key="9">
    <source>
        <dbReference type="Proteomes" id="UP000775547"/>
    </source>
</evidence>
<dbReference type="EMBL" id="JABCKV010000757">
    <property type="protein sequence ID" value="KAG5640411.1"/>
    <property type="molecule type" value="Genomic_DNA"/>
</dbReference>
<feature type="region of interest" description="Disordered" evidence="5">
    <location>
        <begin position="257"/>
        <end position="398"/>
    </location>
</feature>
<dbReference type="InterPro" id="IPR024441">
    <property type="entry name" value="Homeodomain1_C"/>
</dbReference>
<evidence type="ECO:0000259" key="6">
    <source>
        <dbReference type="Pfam" id="PF05920"/>
    </source>
</evidence>
<protein>
    <recommendedName>
        <fullName evidence="10">Homeodomain mating-type protein</fullName>
    </recommendedName>
</protein>
<dbReference type="Gene3D" id="1.10.10.60">
    <property type="entry name" value="Homeodomain-like"/>
    <property type="match status" value="1"/>
</dbReference>
<evidence type="ECO:0008006" key="10">
    <source>
        <dbReference type="Google" id="ProtNLM"/>
    </source>
</evidence>
<dbReference type="InterPro" id="IPR001356">
    <property type="entry name" value="HD"/>
</dbReference>
<evidence type="ECO:0000259" key="7">
    <source>
        <dbReference type="Pfam" id="PF12737"/>
    </source>
</evidence>
<dbReference type="GO" id="GO:0006355">
    <property type="term" value="P:regulation of DNA-templated transcription"/>
    <property type="evidence" value="ECO:0007669"/>
    <property type="project" value="InterPro"/>
</dbReference>
<keyword evidence="3" id="KW-0371">Homeobox</keyword>
<feature type="compositionally biased region" description="Low complexity" evidence="5">
    <location>
        <begin position="356"/>
        <end position="372"/>
    </location>
</feature>
<dbReference type="SUPFAM" id="SSF46689">
    <property type="entry name" value="Homeodomain-like"/>
    <property type="match status" value="1"/>
</dbReference>
<sequence length="635" mass="69651">MDNDLDAHFIRRISVIENELLEPIIHRSSLNDFNDRWATLVDDLAAAIDAKSISSSAITIAHSLAIRVAKMVESFLDIEVLAEKLMLSLLDDTSLILESSTTGTRTPPAETHDPSAVPSYIKPSYEWLLDNLQDPYPSSRVRDDIAQKSAAARKDIDSWFIDARKRIGWNSLRKTSFSNKRVDIVDAATRFFVQDDPKRPLDPTIEYELISIKKCAKDLYVEKFSETALATKLDVTVKTLTAQTKAEAKAEQLRQLQLEKDRQLYPSPERSPEPTRLSPVPHDDEDSVTAPQSTSVTSRKRSLSSEPQESCDDSSADRPMKRSRIDTSNLSSEAFPIGLPPPAPSVDGPLQAVLGAASNPAASSVPAAVPAPSRKRRSSDSDGQGLPKRPRNLPVGPRLQAVSDPLPLASALFDVSAFDGWFQQNFDFQDSALNEGEISPSGFDVELGNLPDFEHDSQSGSSNASPLMTPHTFDLPTLEVTSGLTESQPTQLPTEFNFDLATMLSNELTNFSDQVTPTAQDSSVPEIPSLRLDLFTDFSAATGAINPAMTMNSCASSFNYQWDSFNLLDMGPQVHNADPLQSSLGFLLPTSGNFMMPSSGDYFTPSLADVRAEKEAKLRQMREEALRLELELAAS</sequence>
<feature type="domain" description="KN homeodomain" evidence="6">
    <location>
        <begin position="127"/>
        <end position="166"/>
    </location>
</feature>
<dbReference type="Proteomes" id="UP000775547">
    <property type="component" value="Unassembled WGS sequence"/>
</dbReference>
<keyword evidence="4" id="KW-0539">Nucleus</keyword>
<dbReference type="InterPro" id="IPR009057">
    <property type="entry name" value="Homeodomain-like_sf"/>
</dbReference>
<gene>
    <name evidence="8" type="ORF">DXG03_008747</name>
</gene>
<dbReference type="GO" id="GO:0003677">
    <property type="term" value="F:DNA binding"/>
    <property type="evidence" value="ECO:0007669"/>
    <property type="project" value="UniProtKB-KW"/>
</dbReference>
<evidence type="ECO:0000256" key="2">
    <source>
        <dbReference type="ARBA" id="ARBA00023125"/>
    </source>
</evidence>
<evidence type="ECO:0000256" key="3">
    <source>
        <dbReference type="ARBA" id="ARBA00023155"/>
    </source>
</evidence>
<dbReference type="InterPro" id="IPR008422">
    <property type="entry name" value="KN_HD"/>
</dbReference>
<reference evidence="8" key="2">
    <citation type="submission" date="2021-10" db="EMBL/GenBank/DDBJ databases">
        <title>Phylogenomics reveals ancestral predisposition of the termite-cultivated fungus Termitomyces towards a domesticated lifestyle.</title>
        <authorList>
            <person name="Auxier B."/>
            <person name="Grum-Grzhimaylo A."/>
            <person name="Cardenas M.E."/>
            <person name="Lodge J.D."/>
            <person name="Laessoe T."/>
            <person name="Pedersen O."/>
            <person name="Smith M.E."/>
            <person name="Kuyper T.W."/>
            <person name="Franco-Molano E.A."/>
            <person name="Baroni T.J."/>
            <person name="Aanen D.K."/>
        </authorList>
    </citation>
    <scope>NUCLEOTIDE SEQUENCE</scope>
    <source>
        <strain evidence="8">AP01</strain>
        <tissue evidence="8">Mycelium</tissue>
    </source>
</reference>
<feature type="domain" description="Mating-type protein C-terminal" evidence="7">
    <location>
        <begin position="203"/>
        <end position="623"/>
    </location>
</feature>
<comment type="caution">
    <text evidence="8">The sequence shown here is derived from an EMBL/GenBank/DDBJ whole genome shotgun (WGS) entry which is preliminary data.</text>
</comment>
<keyword evidence="9" id="KW-1185">Reference proteome</keyword>
<keyword evidence="2" id="KW-0238">DNA-binding</keyword>
<dbReference type="Pfam" id="PF12737">
    <property type="entry name" value="Mating_C"/>
    <property type="match status" value="1"/>
</dbReference>
<evidence type="ECO:0000256" key="4">
    <source>
        <dbReference type="ARBA" id="ARBA00023242"/>
    </source>
</evidence>
<organism evidence="8 9">
    <name type="scientific">Asterophora parasitica</name>
    <dbReference type="NCBI Taxonomy" id="117018"/>
    <lineage>
        <taxon>Eukaryota</taxon>
        <taxon>Fungi</taxon>
        <taxon>Dikarya</taxon>
        <taxon>Basidiomycota</taxon>
        <taxon>Agaricomycotina</taxon>
        <taxon>Agaricomycetes</taxon>
        <taxon>Agaricomycetidae</taxon>
        <taxon>Agaricales</taxon>
        <taxon>Tricholomatineae</taxon>
        <taxon>Lyophyllaceae</taxon>
        <taxon>Asterophora</taxon>
    </lineage>
</organism>
<feature type="compositionally biased region" description="Basic and acidic residues" evidence="5">
    <location>
        <begin position="315"/>
        <end position="325"/>
    </location>
</feature>
<comment type="similarity">
    <text evidence="1">Belongs to the TALE/M-ATYP homeobox family.</text>
</comment>
<reference evidence="8" key="1">
    <citation type="submission" date="2020-07" db="EMBL/GenBank/DDBJ databases">
        <authorList>
            <person name="Nieuwenhuis M."/>
            <person name="Van De Peppel L.J.J."/>
        </authorList>
    </citation>
    <scope>NUCLEOTIDE SEQUENCE</scope>
    <source>
        <strain evidence="8">AP01</strain>
        <tissue evidence="8">Mycelium</tissue>
    </source>
</reference>
<evidence type="ECO:0000256" key="1">
    <source>
        <dbReference type="ARBA" id="ARBA00005800"/>
    </source>
</evidence>
<name>A0A9P7KA23_9AGAR</name>
<dbReference type="CDD" id="cd00086">
    <property type="entry name" value="homeodomain"/>
    <property type="match status" value="1"/>
</dbReference>
<dbReference type="Pfam" id="PF05920">
    <property type="entry name" value="Homeobox_KN"/>
    <property type="match status" value="1"/>
</dbReference>
<dbReference type="AlphaFoldDB" id="A0A9P7KA23"/>
<evidence type="ECO:0000256" key="5">
    <source>
        <dbReference type="SAM" id="MobiDB-lite"/>
    </source>
</evidence>
<accession>A0A9P7KA23</accession>
<evidence type="ECO:0000313" key="8">
    <source>
        <dbReference type="EMBL" id="KAG5640411.1"/>
    </source>
</evidence>